<dbReference type="PANTHER" id="PTHR14677">
    <property type="entry name" value="ARSENITE INDUCUBLE RNA ASSOCIATED PROTEIN AIP-1-RELATED"/>
    <property type="match status" value="1"/>
</dbReference>
<dbReference type="OrthoDB" id="431929at2759"/>
<dbReference type="STRING" id="22663.A0A218WFJ7"/>
<evidence type="ECO:0000256" key="1">
    <source>
        <dbReference type="ARBA" id="ARBA00003732"/>
    </source>
</evidence>
<dbReference type="PANTHER" id="PTHR14677:SF20">
    <property type="entry name" value="ZINC FINGER AN1-TYPE CONTAINING 2A-RELATED"/>
    <property type="match status" value="1"/>
</dbReference>
<reference evidence="8" key="2">
    <citation type="submission" date="2017-06" db="EMBL/GenBank/DDBJ databases">
        <title>The pomegranate genome and the genomics of punicalagin biosynthesis.</title>
        <authorList>
            <person name="Xu C."/>
        </authorList>
    </citation>
    <scope>NUCLEOTIDE SEQUENCE [LARGE SCALE GENOMIC DNA]</scope>
    <source>
        <tissue evidence="8">Fresh leaf</tissue>
    </source>
</reference>
<dbReference type="GO" id="GO:0005737">
    <property type="term" value="C:cytoplasm"/>
    <property type="evidence" value="ECO:0007669"/>
    <property type="project" value="TreeGrafter"/>
</dbReference>
<evidence type="ECO:0000313" key="10">
    <source>
        <dbReference type="Proteomes" id="UP000197138"/>
    </source>
</evidence>
<feature type="region of interest" description="Disordered" evidence="6">
    <location>
        <begin position="169"/>
        <end position="190"/>
    </location>
</feature>
<dbReference type="Pfam" id="PF01428">
    <property type="entry name" value="zf-AN1"/>
    <property type="match status" value="2"/>
</dbReference>
<feature type="domain" description="AN1-type" evidence="7">
    <location>
        <begin position="9"/>
        <end position="57"/>
    </location>
</feature>
<evidence type="ECO:0000256" key="3">
    <source>
        <dbReference type="ARBA" id="ARBA00022771"/>
    </source>
</evidence>
<accession>A0A218WFJ7</accession>
<reference evidence="9 11" key="3">
    <citation type="submission" date="2017-11" db="EMBL/GenBank/DDBJ databases">
        <title>De-novo sequencing of pomegranate (Punica granatum L.) genome.</title>
        <authorList>
            <person name="Akparov Z."/>
            <person name="Amiraslanov A."/>
            <person name="Hajiyeva S."/>
            <person name="Abbasov M."/>
            <person name="Kaur K."/>
            <person name="Hamwieh A."/>
            <person name="Solovyev V."/>
            <person name="Salamov A."/>
            <person name="Braich B."/>
            <person name="Kosarev P."/>
            <person name="Mahmoud A."/>
            <person name="Hajiyev E."/>
            <person name="Babayeva S."/>
            <person name="Izzatullayeva V."/>
            <person name="Mammadov A."/>
            <person name="Mammadov A."/>
            <person name="Sharifova S."/>
            <person name="Ojaghi J."/>
            <person name="Eynullazada K."/>
            <person name="Bayramov B."/>
            <person name="Abdulazimova A."/>
            <person name="Shahmuradov I."/>
        </authorList>
    </citation>
    <scope>NUCLEOTIDE SEQUENCE [LARGE SCALE GENOMIC DNA]</scope>
    <source>
        <strain evidence="9">AG2017</strain>
        <strain evidence="11">cv. AG2017</strain>
        <tissue evidence="9">Leaf</tissue>
    </source>
</reference>
<organism evidence="8 10">
    <name type="scientific">Punica granatum</name>
    <name type="common">Pomegranate</name>
    <dbReference type="NCBI Taxonomy" id="22663"/>
    <lineage>
        <taxon>Eukaryota</taxon>
        <taxon>Viridiplantae</taxon>
        <taxon>Streptophyta</taxon>
        <taxon>Embryophyta</taxon>
        <taxon>Tracheophyta</taxon>
        <taxon>Spermatophyta</taxon>
        <taxon>Magnoliopsida</taxon>
        <taxon>eudicotyledons</taxon>
        <taxon>Gunneridae</taxon>
        <taxon>Pentapetalae</taxon>
        <taxon>rosids</taxon>
        <taxon>malvids</taxon>
        <taxon>Myrtales</taxon>
        <taxon>Lythraceae</taxon>
        <taxon>Punica</taxon>
    </lineage>
</organism>
<evidence type="ECO:0000313" key="8">
    <source>
        <dbReference type="EMBL" id="OWM71585.1"/>
    </source>
</evidence>
<comment type="function">
    <text evidence="1">May be involved in environmental stress response.</text>
</comment>
<keyword evidence="2" id="KW-0479">Metal-binding</keyword>
<dbReference type="AlphaFoldDB" id="A0A218WFJ7"/>
<evidence type="ECO:0000256" key="5">
    <source>
        <dbReference type="PROSITE-ProRule" id="PRU00449"/>
    </source>
</evidence>
<evidence type="ECO:0000256" key="6">
    <source>
        <dbReference type="SAM" id="MobiDB-lite"/>
    </source>
</evidence>
<dbReference type="InterPro" id="IPR035896">
    <property type="entry name" value="AN1-like_Znf"/>
</dbReference>
<dbReference type="EMBL" id="MTKT01004399">
    <property type="protein sequence ID" value="OWM71585.1"/>
    <property type="molecule type" value="Genomic_DNA"/>
</dbReference>
<dbReference type="SMART" id="SM00154">
    <property type="entry name" value="ZnF_AN1"/>
    <property type="match status" value="2"/>
</dbReference>
<dbReference type="GO" id="GO:0008270">
    <property type="term" value="F:zinc ion binding"/>
    <property type="evidence" value="ECO:0007669"/>
    <property type="project" value="UniProtKB-KW"/>
</dbReference>
<dbReference type="GeneID" id="116194171"/>
<keyword evidence="4" id="KW-0862">Zinc</keyword>
<feature type="domain" description="AN1-type" evidence="7">
    <location>
        <begin position="96"/>
        <end position="146"/>
    </location>
</feature>
<dbReference type="SUPFAM" id="SSF118310">
    <property type="entry name" value="AN1-like Zinc finger"/>
    <property type="match status" value="2"/>
</dbReference>
<feature type="compositionally biased region" description="Low complexity" evidence="6">
    <location>
        <begin position="177"/>
        <end position="190"/>
    </location>
</feature>
<protein>
    <recommendedName>
        <fullName evidence="7">AN1-type domain-containing protein</fullName>
    </recommendedName>
</protein>
<evidence type="ECO:0000313" key="9">
    <source>
        <dbReference type="EMBL" id="PKI33792.1"/>
    </source>
</evidence>
<sequence length="190" mass="21219">MGEGTEAFPDLGRHCQHPECNQLDFLPFNCDRCHKDFCLEHRSYMDHECPKPDRTSRKVIVCETCSASNETTGQDEEDERVMMEKHVKSGSCDPSKKEKLKCPIKRCREVLTYSNTSTCKTCQVKVCLKHRFPADHNCQRRPTAASSSSGSAGQWNEKFLAALGLRNGKDCSKDSRGSAASPRAPSVKAC</sequence>
<dbReference type="PROSITE" id="PS51039">
    <property type="entry name" value="ZF_AN1"/>
    <property type="match status" value="2"/>
</dbReference>
<keyword evidence="3 5" id="KW-0863">Zinc-finger</keyword>
<evidence type="ECO:0000259" key="7">
    <source>
        <dbReference type="PROSITE" id="PS51039"/>
    </source>
</evidence>
<evidence type="ECO:0000256" key="2">
    <source>
        <dbReference type="ARBA" id="ARBA00022723"/>
    </source>
</evidence>
<reference evidence="10" key="1">
    <citation type="journal article" date="2017" name="Plant J.">
        <title>The pomegranate (Punica granatum L.) genome and the genomics of punicalagin biosynthesis.</title>
        <authorList>
            <person name="Qin G."/>
            <person name="Xu C."/>
            <person name="Ming R."/>
            <person name="Tang H."/>
            <person name="Guyot R."/>
            <person name="Kramer E.M."/>
            <person name="Hu Y."/>
            <person name="Yi X."/>
            <person name="Qi Y."/>
            <person name="Xu X."/>
            <person name="Gao Z."/>
            <person name="Pan H."/>
            <person name="Jian J."/>
            <person name="Tian Y."/>
            <person name="Yue Z."/>
            <person name="Xu Y."/>
        </authorList>
    </citation>
    <scope>NUCLEOTIDE SEQUENCE [LARGE SCALE GENOMIC DNA]</scope>
    <source>
        <strain evidence="10">cv. Dabenzi</strain>
    </source>
</reference>
<dbReference type="Proteomes" id="UP000197138">
    <property type="component" value="Unassembled WGS sequence"/>
</dbReference>
<name>A0A218WFJ7_PUNGR</name>
<dbReference type="EMBL" id="PGOL01006331">
    <property type="protein sequence ID" value="PKI33792.1"/>
    <property type="molecule type" value="Genomic_DNA"/>
</dbReference>
<proteinExistence type="predicted"/>
<evidence type="ECO:0000313" key="11">
    <source>
        <dbReference type="Proteomes" id="UP000233551"/>
    </source>
</evidence>
<dbReference type="Proteomes" id="UP000233551">
    <property type="component" value="Unassembled WGS sequence"/>
</dbReference>
<evidence type="ECO:0000256" key="4">
    <source>
        <dbReference type="ARBA" id="ARBA00022833"/>
    </source>
</evidence>
<keyword evidence="11" id="KW-1185">Reference proteome</keyword>
<comment type="caution">
    <text evidence="8">The sequence shown here is derived from an EMBL/GenBank/DDBJ whole genome shotgun (WGS) entry which is preliminary data.</text>
</comment>
<dbReference type="Gene3D" id="4.10.1110.10">
    <property type="entry name" value="AN1-like Zinc finger"/>
    <property type="match status" value="2"/>
</dbReference>
<dbReference type="InterPro" id="IPR000058">
    <property type="entry name" value="Znf_AN1"/>
</dbReference>
<gene>
    <name evidence="8" type="ORF">CDL15_Pgr005772</name>
    <name evidence="9" type="ORF">CRG98_045823</name>
</gene>